<accession>A0A6H5ITC1</accession>
<gene>
    <name evidence="1" type="ORF">TBRA_LOCUS9789</name>
</gene>
<sequence>SRNTISRYDMPTTATERGSLQEIETKFLSTCSIAGTHKVLRHDSPSFISASYVSYVSAYTSRFVDSLFLPRGVHCWALYNYSLREPRRSSI</sequence>
<proteinExistence type="predicted"/>
<organism evidence="1 2">
    <name type="scientific">Trichogramma brassicae</name>
    <dbReference type="NCBI Taxonomy" id="86971"/>
    <lineage>
        <taxon>Eukaryota</taxon>
        <taxon>Metazoa</taxon>
        <taxon>Ecdysozoa</taxon>
        <taxon>Arthropoda</taxon>
        <taxon>Hexapoda</taxon>
        <taxon>Insecta</taxon>
        <taxon>Pterygota</taxon>
        <taxon>Neoptera</taxon>
        <taxon>Endopterygota</taxon>
        <taxon>Hymenoptera</taxon>
        <taxon>Apocrita</taxon>
        <taxon>Proctotrupomorpha</taxon>
        <taxon>Chalcidoidea</taxon>
        <taxon>Trichogrammatidae</taxon>
        <taxon>Trichogramma</taxon>
    </lineage>
</organism>
<keyword evidence="2" id="KW-1185">Reference proteome</keyword>
<feature type="non-terminal residue" evidence="1">
    <location>
        <position position="1"/>
    </location>
</feature>
<reference evidence="1 2" key="1">
    <citation type="submission" date="2020-02" db="EMBL/GenBank/DDBJ databases">
        <authorList>
            <person name="Ferguson B K."/>
        </authorList>
    </citation>
    <scope>NUCLEOTIDE SEQUENCE [LARGE SCALE GENOMIC DNA]</scope>
</reference>
<protein>
    <submittedName>
        <fullName evidence="1">Uncharacterized protein</fullName>
    </submittedName>
</protein>
<dbReference type="EMBL" id="CADCXV010000883">
    <property type="protein sequence ID" value="CAB0037992.1"/>
    <property type="molecule type" value="Genomic_DNA"/>
</dbReference>
<evidence type="ECO:0000313" key="1">
    <source>
        <dbReference type="EMBL" id="CAB0037992.1"/>
    </source>
</evidence>
<feature type="non-terminal residue" evidence="1">
    <location>
        <position position="91"/>
    </location>
</feature>
<dbReference type="Proteomes" id="UP000479190">
    <property type="component" value="Unassembled WGS sequence"/>
</dbReference>
<dbReference type="AlphaFoldDB" id="A0A6H5ITC1"/>
<evidence type="ECO:0000313" key="2">
    <source>
        <dbReference type="Proteomes" id="UP000479190"/>
    </source>
</evidence>
<name>A0A6H5ITC1_9HYME</name>